<evidence type="ECO:0000256" key="1">
    <source>
        <dbReference type="SAM" id="MobiDB-lite"/>
    </source>
</evidence>
<reference evidence="4 5" key="1">
    <citation type="submission" date="2019-02" db="EMBL/GenBank/DDBJ databases">
        <title>Deep-cultivation of Planctomycetes and their phenomic and genomic characterization uncovers novel biology.</title>
        <authorList>
            <person name="Wiegand S."/>
            <person name="Jogler M."/>
            <person name="Boedeker C."/>
            <person name="Pinto D."/>
            <person name="Vollmers J."/>
            <person name="Rivas-Marin E."/>
            <person name="Kohn T."/>
            <person name="Peeters S.H."/>
            <person name="Heuer A."/>
            <person name="Rast P."/>
            <person name="Oberbeckmann S."/>
            <person name="Bunk B."/>
            <person name="Jeske O."/>
            <person name="Meyerdierks A."/>
            <person name="Storesund J.E."/>
            <person name="Kallscheuer N."/>
            <person name="Luecker S."/>
            <person name="Lage O.M."/>
            <person name="Pohl T."/>
            <person name="Merkel B.J."/>
            <person name="Hornburger P."/>
            <person name="Mueller R.-W."/>
            <person name="Bruemmer F."/>
            <person name="Labrenz M."/>
            <person name="Spormann A.M."/>
            <person name="Op den Camp H."/>
            <person name="Overmann J."/>
            <person name="Amann R."/>
            <person name="Jetten M.S.M."/>
            <person name="Mascher T."/>
            <person name="Medema M.H."/>
            <person name="Devos D.P."/>
            <person name="Kaster A.-K."/>
            <person name="Ovreas L."/>
            <person name="Rohde M."/>
            <person name="Galperin M.Y."/>
            <person name="Jogler C."/>
        </authorList>
    </citation>
    <scope>NUCLEOTIDE SEQUENCE [LARGE SCALE GENOMIC DNA]</scope>
    <source>
        <strain evidence="4 5">Pan241w</strain>
    </source>
</reference>
<keyword evidence="2" id="KW-1133">Transmembrane helix</keyword>
<sequence length="187" mass="19567">MEIIRKPSLPTNKTSQRQKLLRNRSRTGSVLLEFILAFPIILILSLAIIQFGFFALLQQTITAATIEGSREAAQVGATSTSVGNLIQEYVAINSLSLTVAPAAPGAGDVLVVIQEGGDLPINTTSLGNSSIPCSPVGPAPSPSEVKVTVCLNLTDTNGTFPLPNLLSSFGFTLSGKQLEISAMTGLE</sequence>
<dbReference type="AlphaFoldDB" id="A0A517RC41"/>
<feature type="transmembrane region" description="Helical" evidence="2">
    <location>
        <begin position="30"/>
        <end position="57"/>
    </location>
</feature>
<protein>
    <submittedName>
        <fullName evidence="4">TadE-like protein</fullName>
    </submittedName>
</protein>
<dbReference type="KEGG" id="gaz:Pan241w_15200"/>
<keyword evidence="5" id="KW-1185">Reference proteome</keyword>
<evidence type="ECO:0000313" key="5">
    <source>
        <dbReference type="Proteomes" id="UP000317171"/>
    </source>
</evidence>
<dbReference type="Pfam" id="PF07811">
    <property type="entry name" value="TadE"/>
    <property type="match status" value="1"/>
</dbReference>
<gene>
    <name evidence="4" type="ORF">Pan241w_15200</name>
</gene>
<evidence type="ECO:0000313" key="4">
    <source>
        <dbReference type="EMBL" id="QDT41459.1"/>
    </source>
</evidence>
<keyword evidence="2" id="KW-0812">Transmembrane</keyword>
<dbReference type="InterPro" id="IPR012495">
    <property type="entry name" value="TadE-like_dom"/>
</dbReference>
<dbReference type="Proteomes" id="UP000317171">
    <property type="component" value="Chromosome"/>
</dbReference>
<feature type="region of interest" description="Disordered" evidence="1">
    <location>
        <begin position="1"/>
        <end position="20"/>
    </location>
</feature>
<organism evidence="4 5">
    <name type="scientific">Gimesia alba</name>
    <dbReference type="NCBI Taxonomy" id="2527973"/>
    <lineage>
        <taxon>Bacteria</taxon>
        <taxon>Pseudomonadati</taxon>
        <taxon>Planctomycetota</taxon>
        <taxon>Planctomycetia</taxon>
        <taxon>Planctomycetales</taxon>
        <taxon>Planctomycetaceae</taxon>
        <taxon>Gimesia</taxon>
    </lineage>
</organism>
<dbReference type="EMBL" id="CP036269">
    <property type="protein sequence ID" value="QDT41459.1"/>
    <property type="molecule type" value="Genomic_DNA"/>
</dbReference>
<name>A0A517RC41_9PLAN</name>
<proteinExistence type="predicted"/>
<evidence type="ECO:0000256" key="2">
    <source>
        <dbReference type="SAM" id="Phobius"/>
    </source>
</evidence>
<evidence type="ECO:0000259" key="3">
    <source>
        <dbReference type="Pfam" id="PF07811"/>
    </source>
</evidence>
<dbReference type="OrthoDB" id="290017at2"/>
<keyword evidence="2" id="KW-0472">Membrane</keyword>
<accession>A0A517RC41</accession>
<feature type="compositionally biased region" description="Polar residues" evidence="1">
    <location>
        <begin position="9"/>
        <end position="18"/>
    </location>
</feature>
<feature type="domain" description="TadE-like" evidence="3">
    <location>
        <begin position="28"/>
        <end position="70"/>
    </location>
</feature>